<dbReference type="AlphaFoldDB" id="A0A166ZKC8"/>
<dbReference type="RefSeq" id="WP_063378411.1">
    <property type="nucleotide sequence ID" value="NZ_AUXT01000190.1"/>
</dbReference>
<protein>
    <recommendedName>
        <fullName evidence="5">Membrane fusion protein biotin-lipoyl like domain-containing protein</fullName>
    </recommendedName>
</protein>
<gene>
    <name evidence="3" type="ORF">N482_16375</name>
</gene>
<keyword evidence="2" id="KW-1133">Transmembrane helix</keyword>
<dbReference type="PANTHER" id="PTHR30469:SF33">
    <property type="entry name" value="SLR1207 PROTEIN"/>
    <property type="match status" value="1"/>
</dbReference>
<keyword evidence="2" id="KW-0812">Transmembrane</keyword>
<evidence type="ECO:0000313" key="4">
    <source>
        <dbReference type="Proteomes" id="UP000076587"/>
    </source>
</evidence>
<dbReference type="GO" id="GO:1990281">
    <property type="term" value="C:efflux pump complex"/>
    <property type="evidence" value="ECO:0007669"/>
    <property type="project" value="TreeGrafter"/>
</dbReference>
<dbReference type="EMBL" id="AUXT01000190">
    <property type="protein sequence ID" value="KZN44405.1"/>
    <property type="molecule type" value="Genomic_DNA"/>
</dbReference>
<dbReference type="Gene3D" id="2.40.50.100">
    <property type="match status" value="1"/>
</dbReference>
<evidence type="ECO:0000256" key="2">
    <source>
        <dbReference type="SAM" id="Phobius"/>
    </source>
</evidence>
<evidence type="ECO:0008006" key="5">
    <source>
        <dbReference type="Google" id="ProtNLM"/>
    </source>
</evidence>
<organism evidence="3 4">
    <name type="scientific">Pseudoalteromonas luteoviolacea NCIMB 1942</name>
    <dbReference type="NCBI Taxonomy" id="1365253"/>
    <lineage>
        <taxon>Bacteria</taxon>
        <taxon>Pseudomonadati</taxon>
        <taxon>Pseudomonadota</taxon>
        <taxon>Gammaproteobacteria</taxon>
        <taxon>Alteromonadales</taxon>
        <taxon>Pseudoalteromonadaceae</taxon>
        <taxon>Pseudoalteromonas</taxon>
    </lineage>
</organism>
<keyword evidence="1" id="KW-0175">Coiled coil</keyword>
<proteinExistence type="predicted"/>
<dbReference type="Gene3D" id="2.40.30.170">
    <property type="match status" value="1"/>
</dbReference>
<reference evidence="3 4" key="1">
    <citation type="submission" date="2013-07" db="EMBL/GenBank/DDBJ databases">
        <title>Comparative Genomic and Metabolomic Analysis of Twelve Strains of Pseudoalteromonas luteoviolacea.</title>
        <authorList>
            <person name="Vynne N.G."/>
            <person name="Mansson M."/>
            <person name="Gram L."/>
        </authorList>
    </citation>
    <scope>NUCLEOTIDE SEQUENCE [LARGE SCALE GENOMIC DNA]</scope>
    <source>
        <strain evidence="3 4">NCIMB 1942</strain>
    </source>
</reference>
<feature type="transmembrane region" description="Helical" evidence="2">
    <location>
        <begin position="12"/>
        <end position="28"/>
    </location>
</feature>
<evidence type="ECO:0000313" key="3">
    <source>
        <dbReference type="EMBL" id="KZN44405.1"/>
    </source>
</evidence>
<name>A0A166ZKC8_9GAMM</name>
<dbReference type="Proteomes" id="UP000076587">
    <property type="component" value="Unassembled WGS sequence"/>
</dbReference>
<evidence type="ECO:0000256" key="1">
    <source>
        <dbReference type="SAM" id="Coils"/>
    </source>
</evidence>
<feature type="coiled-coil region" evidence="1">
    <location>
        <begin position="170"/>
        <end position="225"/>
    </location>
</feature>
<accession>A0A166ZKC8</accession>
<dbReference type="PATRIC" id="fig|1365253.3.peg.4013"/>
<comment type="caution">
    <text evidence="3">The sequence shown here is derived from an EMBL/GenBank/DDBJ whole genome shotgun (WGS) entry which is preliminary data.</text>
</comment>
<keyword evidence="2" id="KW-0472">Membrane</keyword>
<dbReference type="PANTHER" id="PTHR30469">
    <property type="entry name" value="MULTIDRUG RESISTANCE PROTEIN MDTA"/>
    <property type="match status" value="1"/>
</dbReference>
<sequence>MRWNFSARKNLPIAIVVGIVLVILVVKLKSSIKHGNVEQAGQPAQYQVLTQQFVRPKITGYGKVKPNIQLNSLAEVTGTVTYIHPVLKKGEIFKAETLLIKIDDSDYLLQLAKAEANLAAAQVDLAAKRTAQENNKLDIRLSEHKLGIAESEFKRTEKLFEKSSVSQTELDRAQQSVLVQQQDLQRYLNQKRLIPLEIKALQAQVNKAEADVNKAELDIKRTEIRLPFTGRIHKVDVERSQLVTKGAALFSASDVEKVLINAQFTYSTFNQFSGFFKQRPNIENISSDGMASYLKAQELAASVEILSQSGTTWQANIERLSDEIDPQSQTIGVVVAIQNSYEKIKLGERPPLIAGMRAKVSLTAAAQNFVVIPRHTVRGRYALIADDNNQLRKVDLTGSIKQEDSFLLQRSNLEGAKLVTTDLFPAIEGTLLNLSEAPTQLSTANGKELH</sequence>
<dbReference type="SUPFAM" id="SSF111369">
    <property type="entry name" value="HlyD-like secretion proteins"/>
    <property type="match status" value="1"/>
</dbReference>
<dbReference type="Gene3D" id="1.10.287.470">
    <property type="entry name" value="Helix hairpin bin"/>
    <property type="match status" value="1"/>
</dbReference>
<dbReference type="GO" id="GO:0015562">
    <property type="term" value="F:efflux transmembrane transporter activity"/>
    <property type="evidence" value="ECO:0007669"/>
    <property type="project" value="TreeGrafter"/>
</dbReference>
<dbReference type="OrthoDB" id="9800613at2"/>